<dbReference type="Proteomes" id="UP000324222">
    <property type="component" value="Unassembled WGS sequence"/>
</dbReference>
<protein>
    <submittedName>
        <fullName evidence="2">Uncharacterized protein</fullName>
    </submittedName>
</protein>
<keyword evidence="3" id="KW-1185">Reference proteome</keyword>
<accession>A0A5B7G793</accession>
<sequence length="95" mass="10483">MCGSCWGVAGPLTGAPRDPGGVRFQHELKRSLFRDDGQESQSSVVSLPAILPVACLGRKLIEPEAMHGNYCTRIMGRVPREWQECRLLMDAIISE</sequence>
<proteinExistence type="predicted"/>
<comment type="caution">
    <text evidence="2">The sequence shown here is derived from an EMBL/GenBank/DDBJ whole genome shotgun (WGS) entry which is preliminary data.</text>
</comment>
<evidence type="ECO:0000313" key="2">
    <source>
        <dbReference type="EMBL" id="MPC52384.1"/>
    </source>
</evidence>
<feature type="region of interest" description="Disordered" evidence="1">
    <location>
        <begin position="1"/>
        <end position="21"/>
    </location>
</feature>
<dbReference type="AlphaFoldDB" id="A0A5B7G793"/>
<evidence type="ECO:0000313" key="3">
    <source>
        <dbReference type="Proteomes" id="UP000324222"/>
    </source>
</evidence>
<organism evidence="2 3">
    <name type="scientific">Portunus trituberculatus</name>
    <name type="common">Swimming crab</name>
    <name type="synonym">Neptunus trituberculatus</name>
    <dbReference type="NCBI Taxonomy" id="210409"/>
    <lineage>
        <taxon>Eukaryota</taxon>
        <taxon>Metazoa</taxon>
        <taxon>Ecdysozoa</taxon>
        <taxon>Arthropoda</taxon>
        <taxon>Crustacea</taxon>
        <taxon>Multicrustacea</taxon>
        <taxon>Malacostraca</taxon>
        <taxon>Eumalacostraca</taxon>
        <taxon>Eucarida</taxon>
        <taxon>Decapoda</taxon>
        <taxon>Pleocyemata</taxon>
        <taxon>Brachyura</taxon>
        <taxon>Eubrachyura</taxon>
        <taxon>Portunoidea</taxon>
        <taxon>Portunidae</taxon>
        <taxon>Portuninae</taxon>
        <taxon>Portunus</taxon>
    </lineage>
</organism>
<name>A0A5B7G793_PORTR</name>
<dbReference type="EMBL" id="VSRR010010841">
    <property type="protein sequence ID" value="MPC52384.1"/>
    <property type="molecule type" value="Genomic_DNA"/>
</dbReference>
<reference evidence="2 3" key="1">
    <citation type="submission" date="2019-05" db="EMBL/GenBank/DDBJ databases">
        <title>Another draft genome of Portunus trituberculatus and its Hox gene families provides insights of decapod evolution.</title>
        <authorList>
            <person name="Jeong J.-H."/>
            <person name="Song I."/>
            <person name="Kim S."/>
            <person name="Choi T."/>
            <person name="Kim D."/>
            <person name="Ryu S."/>
            <person name="Kim W."/>
        </authorList>
    </citation>
    <scope>NUCLEOTIDE SEQUENCE [LARGE SCALE GENOMIC DNA]</scope>
    <source>
        <tissue evidence="2">Muscle</tissue>
    </source>
</reference>
<evidence type="ECO:0000256" key="1">
    <source>
        <dbReference type="SAM" id="MobiDB-lite"/>
    </source>
</evidence>
<gene>
    <name evidence="2" type="ORF">E2C01_046252</name>
</gene>